<dbReference type="EMBL" id="JACEEZ010001442">
    <property type="protein sequence ID" value="KAG0729223.1"/>
    <property type="molecule type" value="Genomic_DNA"/>
</dbReference>
<evidence type="ECO:0000313" key="3">
    <source>
        <dbReference type="Proteomes" id="UP000770661"/>
    </source>
</evidence>
<sequence length="157" mass="17123">MHASLQALLAVHLPTSPSRHHRAAETSGEGQRVMRLLPPLHVGRQAIEDTAPLNPPHRRRPSIPSCWLTEANRGGTTCPPSPVGTSPQGHQRDTKPPTSGRTRSLSSGYRGGLGVWCLAAAKGRNIYSVCTKELVNQRGNKHKPEITVLWPSERNLI</sequence>
<reference evidence="2" key="1">
    <citation type="submission" date="2020-07" db="EMBL/GenBank/DDBJ databases">
        <title>The High-quality genome of the commercially important snow crab, Chionoecetes opilio.</title>
        <authorList>
            <person name="Jeong J.-H."/>
            <person name="Ryu S."/>
        </authorList>
    </citation>
    <scope>NUCLEOTIDE SEQUENCE</scope>
    <source>
        <strain evidence="2">MADBK_172401_WGS</strain>
        <tissue evidence="2">Digestive gland</tissue>
    </source>
</reference>
<evidence type="ECO:0000313" key="2">
    <source>
        <dbReference type="EMBL" id="KAG0729223.1"/>
    </source>
</evidence>
<dbReference type="AlphaFoldDB" id="A0A8J4YLE8"/>
<proteinExistence type="predicted"/>
<protein>
    <submittedName>
        <fullName evidence="2">Uncharacterized protein</fullName>
    </submittedName>
</protein>
<gene>
    <name evidence="2" type="ORF">GWK47_030779</name>
</gene>
<name>A0A8J4YLE8_CHIOP</name>
<feature type="region of interest" description="Disordered" evidence="1">
    <location>
        <begin position="49"/>
        <end position="106"/>
    </location>
</feature>
<organism evidence="2 3">
    <name type="scientific">Chionoecetes opilio</name>
    <name type="common">Atlantic snow crab</name>
    <name type="synonym">Cancer opilio</name>
    <dbReference type="NCBI Taxonomy" id="41210"/>
    <lineage>
        <taxon>Eukaryota</taxon>
        <taxon>Metazoa</taxon>
        <taxon>Ecdysozoa</taxon>
        <taxon>Arthropoda</taxon>
        <taxon>Crustacea</taxon>
        <taxon>Multicrustacea</taxon>
        <taxon>Malacostraca</taxon>
        <taxon>Eumalacostraca</taxon>
        <taxon>Eucarida</taxon>
        <taxon>Decapoda</taxon>
        <taxon>Pleocyemata</taxon>
        <taxon>Brachyura</taxon>
        <taxon>Eubrachyura</taxon>
        <taxon>Majoidea</taxon>
        <taxon>Majidae</taxon>
        <taxon>Chionoecetes</taxon>
    </lineage>
</organism>
<comment type="caution">
    <text evidence="2">The sequence shown here is derived from an EMBL/GenBank/DDBJ whole genome shotgun (WGS) entry which is preliminary data.</text>
</comment>
<keyword evidence="3" id="KW-1185">Reference proteome</keyword>
<accession>A0A8J4YLE8</accession>
<dbReference type="Proteomes" id="UP000770661">
    <property type="component" value="Unassembled WGS sequence"/>
</dbReference>
<feature type="region of interest" description="Disordered" evidence="1">
    <location>
        <begin position="13"/>
        <end position="32"/>
    </location>
</feature>
<evidence type="ECO:0000256" key="1">
    <source>
        <dbReference type="SAM" id="MobiDB-lite"/>
    </source>
</evidence>